<dbReference type="Proteomes" id="UP000078348">
    <property type="component" value="Unassembled WGS sequence"/>
</dbReference>
<dbReference type="EMBL" id="LXWW01000103">
    <property type="protein sequence ID" value="OAO16034.1"/>
    <property type="molecule type" value="Genomic_DNA"/>
</dbReference>
<protein>
    <submittedName>
        <fullName evidence="2">Uncharacterized protein</fullName>
    </submittedName>
</protein>
<feature type="transmembrane region" description="Helical" evidence="1">
    <location>
        <begin position="65"/>
        <end position="88"/>
    </location>
</feature>
<feature type="transmembrane region" description="Helical" evidence="1">
    <location>
        <begin position="33"/>
        <end position="59"/>
    </location>
</feature>
<dbReference type="OrthoDB" id="203663at2759"/>
<feature type="transmembrane region" description="Helical" evidence="1">
    <location>
        <begin position="95"/>
        <end position="116"/>
    </location>
</feature>
<accession>A0A196SJC0</accession>
<keyword evidence="1" id="KW-0472">Membrane</keyword>
<keyword evidence="1" id="KW-1133">Transmembrane helix</keyword>
<evidence type="ECO:0000313" key="2">
    <source>
        <dbReference type="EMBL" id="OAO16034.1"/>
    </source>
</evidence>
<feature type="transmembrane region" description="Helical" evidence="1">
    <location>
        <begin position="213"/>
        <end position="233"/>
    </location>
</feature>
<name>A0A196SJC0_BLAHN</name>
<sequence length="287" mass="32883">MYWITTRRNRHLLEDSEYLVPPETTGAIAFVGCVYYVATHLVVLMQSSCVFSSVIMFLFNMVGWSWIRTCQLLLGLTSLSLIILSLFVTRHSCCIVVLIATILFLVAVVLNSYTIALTTKTLLHYPSLQSQFEFNVYKTQLPMALIVVFLFYSLRNPVRFDFVDVLTFLNVLWTGLLRTFVHTWNWLLLFAYVLSGLLYDACYSRLVLYSNPVVTSVVQVLAFFVTLAVMWAYENAHKTPAHDLLTVVSFALFSILLYWDGVTMPVFRTHRGSFFENKRGEKPAESA</sequence>
<feature type="transmembrane region" description="Helical" evidence="1">
    <location>
        <begin position="136"/>
        <end position="154"/>
    </location>
</feature>
<proteinExistence type="predicted"/>
<feature type="transmembrane region" description="Helical" evidence="1">
    <location>
        <begin position="245"/>
        <end position="267"/>
    </location>
</feature>
<feature type="transmembrane region" description="Helical" evidence="1">
    <location>
        <begin position="183"/>
        <end position="201"/>
    </location>
</feature>
<comment type="caution">
    <text evidence="2">The sequence shown here is derived from an EMBL/GenBank/DDBJ whole genome shotgun (WGS) entry which is preliminary data.</text>
</comment>
<organism evidence="2 3">
    <name type="scientific">Blastocystis sp. subtype 1 (strain ATCC 50177 / NandII)</name>
    <dbReference type="NCBI Taxonomy" id="478820"/>
    <lineage>
        <taxon>Eukaryota</taxon>
        <taxon>Sar</taxon>
        <taxon>Stramenopiles</taxon>
        <taxon>Bigyra</taxon>
        <taxon>Opalozoa</taxon>
        <taxon>Opalinata</taxon>
        <taxon>Blastocystidae</taxon>
        <taxon>Blastocystis</taxon>
    </lineage>
</organism>
<keyword evidence="3" id="KW-1185">Reference proteome</keyword>
<reference evidence="2 3" key="1">
    <citation type="submission" date="2016-05" db="EMBL/GenBank/DDBJ databases">
        <title>Nuclear genome of Blastocystis sp. subtype 1 NandII.</title>
        <authorList>
            <person name="Gentekaki E."/>
            <person name="Curtis B."/>
            <person name="Stairs C."/>
            <person name="Eme L."/>
            <person name="Herman E."/>
            <person name="Klimes V."/>
            <person name="Arias M.C."/>
            <person name="Elias M."/>
            <person name="Hilliou F."/>
            <person name="Klute M."/>
            <person name="Malik S.-B."/>
            <person name="Pightling A."/>
            <person name="Rachubinski R."/>
            <person name="Salas D."/>
            <person name="Schlacht A."/>
            <person name="Suga H."/>
            <person name="Archibald J."/>
            <person name="Ball S.G."/>
            <person name="Clark G."/>
            <person name="Dacks J."/>
            <person name="Van Der Giezen M."/>
            <person name="Tsaousis A."/>
            <person name="Roger A."/>
        </authorList>
    </citation>
    <scope>NUCLEOTIDE SEQUENCE [LARGE SCALE GENOMIC DNA]</scope>
    <source>
        <strain evidence="3">ATCC 50177 / NandII</strain>
    </source>
</reference>
<evidence type="ECO:0000313" key="3">
    <source>
        <dbReference type="Proteomes" id="UP000078348"/>
    </source>
</evidence>
<evidence type="ECO:0000256" key="1">
    <source>
        <dbReference type="SAM" id="Phobius"/>
    </source>
</evidence>
<gene>
    <name evidence="2" type="ORF">AV274_2243</name>
</gene>
<dbReference type="AlphaFoldDB" id="A0A196SJC0"/>
<keyword evidence="1" id="KW-0812">Transmembrane</keyword>